<dbReference type="GO" id="GO:0000981">
    <property type="term" value="F:DNA-binding transcription factor activity, RNA polymerase II-specific"/>
    <property type="evidence" value="ECO:0007669"/>
    <property type="project" value="TreeGrafter"/>
</dbReference>
<feature type="region of interest" description="Disordered" evidence="7">
    <location>
        <begin position="184"/>
        <end position="210"/>
    </location>
</feature>
<comment type="similarity">
    <text evidence="1 5">Belongs to the E2F/DP family.</text>
</comment>
<dbReference type="Pfam" id="PF16421">
    <property type="entry name" value="E2F_CC-MB"/>
    <property type="match status" value="1"/>
</dbReference>
<gene>
    <name evidence="9" type="ORF">GBAR_LOCUS28479</name>
</gene>
<dbReference type="InterPro" id="IPR037241">
    <property type="entry name" value="E2F-DP_heterodim"/>
</dbReference>
<dbReference type="SMART" id="SM01372">
    <property type="entry name" value="E2F_TDP"/>
    <property type="match status" value="1"/>
</dbReference>
<keyword evidence="4 5" id="KW-0804">Transcription</keyword>
<evidence type="ECO:0000256" key="4">
    <source>
        <dbReference type="ARBA" id="ARBA00023163"/>
    </source>
</evidence>
<keyword evidence="6" id="KW-0175">Coiled coil</keyword>
<evidence type="ECO:0000313" key="9">
    <source>
        <dbReference type="EMBL" id="CAI8052035.1"/>
    </source>
</evidence>
<evidence type="ECO:0000313" key="10">
    <source>
        <dbReference type="Proteomes" id="UP001174909"/>
    </source>
</evidence>
<dbReference type="EMBL" id="CASHTH010003979">
    <property type="protein sequence ID" value="CAI8052035.1"/>
    <property type="molecule type" value="Genomic_DNA"/>
</dbReference>
<dbReference type="SUPFAM" id="SSF46785">
    <property type="entry name" value="Winged helix' DNA-binding domain"/>
    <property type="match status" value="1"/>
</dbReference>
<evidence type="ECO:0000256" key="3">
    <source>
        <dbReference type="ARBA" id="ARBA00023125"/>
    </source>
</evidence>
<dbReference type="InterPro" id="IPR036388">
    <property type="entry name" value="WH-like_DNA-bd_sf"/>
</dbReference>
<dbReference type="GO" id="GO:0000978">
    <property type="term" value="F:RNA polymerase II cis-regulatory region sequence-specific DNA binding"/>
    <property type="evidence" value="ECO:0007669"/>
    <property type="project" value="InterPro"/>
</dbReference>
<dbReference type="PANTHER" id="PTHR12081:SF18">
    <property type="entry name" value="TRANSCRIPTION FACTOR E2F2-RELATED"/>
    <property type="match status" value="1"/>
</dbReference>
<evidence type="ECO:0000256" key="7">
    <source>
        <dbReference type="SAM" id="MobiDB-lite"/>
    </source>
</evidence>
<keyword evidence="2 5" id="KW-0805">Transcription regulation</keyword>
<evidence type="ECO:0000259" key="8">
    <source>
        <dbReference type="SMART" id="SM01372"/>
    </source>
</evidence>
<dbReference type="AlphaFoldDB" id="A0AA35TPH5"/>
<dbReference type="InterPro" id="IPR015633">
    <property type="entry name" value="E2F"/>
</dbReference>
<dbReference type="InterPro" id="IPR003316">
    <property type="entry name" value="E2F_WHTH_DNA-bd_dom"/>
</dbReference>
<dbReference type="Gene3D" id="1.10.10.10">
    <property type="entry name" value="Winged helix-like DNA-binding domain superfamily/Winged helix DNA-binding domain"/>
    <property type="match status" value="1"/>
</dbReference>
<dbReference type="Proteomes" id="UP001174909">
    <property type="component" value="Unassembled WGS sequence"/>
</dbReference>
<name>A0AA35TPH5_GEOBA</name>
<keyword evidence="3 5" id="KW-0238">DNA-binding</keyword>
<keyword evidence="10" id="KW-1185">Reference proteome</keyword>
<evidence type="ECO:0000256" key="1">
    <source>
        <dbReference type="ARBA" id="ARBA00010940"/>
    </source>
</evidence>
<accession>A0AA35TPH5</accession>
<protein>
    <submittedName>
        <fullName evidence="9">Transcription factor E2F5</fullName>
    </submittedName>
</protein>
<organism evidence="9 10">
    <name type="scientific">Geodia barretti</name>
    <name type="common">Barrett's horny sponge</name>
    <dbReference type="NCBI Taxonomy" id="519541"/>
    <lineage>
        <taxon>Eukaryota</taxon>
        <taxon>Metazoa</taxon>
        <taxon>Porifera</taxon>
        <taxon>Demospongiae</taxon>
        <taxon>Heteroscleromorpha</taxon>
        <taxon>Tetractinellida</taxon>
        <taxon>Astrophorina</taxon>
        <taxon>Geodiidae</taxon>
        <taxon>Geodia</taxon>
    </lineage>
</organism>
<dbReference type="SUPFAM" id="SSF144074">
    <property type="entry name" value="E2F-DP heterodimerization region"/>
    <property type="match status" value="1"/>
</dbReference>
<dbReference type="InterPro" id="IPR032198">
    <property type="entry name" value="E2F_CC-MB"/>
</dbReference>
<evidence type="ECO:0000256" key="5">
    <source>
        <dbReference type="RuleBase" id="RU003796"/>
    </source>
</evidence>
<dbReference type="Pfam" id="PF02319">
    <property type="entry name" value="WHD_E2F_TDP"/>
    <property type="match status" value="1"/>
</dbReference>
<reference evidence="9" key="1">
    <citation type="submission" date="2023-03" db="EMBL/GenBank/DDBJ databases">
        <authorList>
            <person name="Steffen K."/>
            <person name="Cardenas P."/>
        </authorList>
    </citation>
    <scope>NUCLEOTIDE SEQUENCE</scope>
</reference>
<feature type="coiled-coil region" evidence="6">
    <location>
        <begin position="91"/>
        <end position="128"/>
    </location>
</feature>
<sequence length="210" mass="24019">MSDSEKEDAGRTSPISSRHEKSLGLLTAKFVEMLKNAEGGLLDLKKAADMLDVKQKRRIYDITNVLEGIGLIEKETKNTIRWIGASQVIDVVETMKRLEELRERRERLARREMELDQQQQRMEQCLRNITDDTINEQFSTLSYVTHQDICQLPPFNGSTVLAIQAPEGTQLSADRNDQYHMHLRSSKGPIKCPGPESRRRPSFAGSQHNR</sequence>
<proteinExistence type="inferred from homology"/>
<dbReference type="FunFam" id="1.10.10.10:FF:000008">
    <property type="entry name" value="E2F transcription factor 1"/>
    <property type="match status" value="1"/>
</dbReference>
<keyword evidence="5" id="KW-0539">Nucleus</keyword>
<dbReference type="CDD" id="cd14660">
    <property type="entry name" value="E2F_DD"/>
    <property type="match status" value="1"/>
</dbReference>
<dbReference type="GO" id="GO:0046983">
    <property type="term" value="F:protein dimerization activity"/>
    <property type="evidence" value="ECO:0007669"/>
    <property type="project" value="InterPro"/>
</dbReference>
<dbReference type="InterPro" id="IPR036390">
    <property type="entry name" value="WH_DNA-bd_sf"/>
</dbReference>
<comment type="caution">
    <text evidence="9">The sequence shown here is derived from an EMBL/GenBank/DDBJ whole genome shotgun (WGS) entry which is preliminary data.</text>
</comment>
<feature type="domain" description="E2F/DP family winged-helix DNA-binding" evidence="8">
    <location>
        <begin position="18"/>
        <end position="84"/>
    </location>
</feature>
<dbReference type="Gene3D" id="6.10.250.540">
    <property type="match status" value="1"/>
</dbReference>
<evidence type="ECO:0000256" key="6">
    <source>
        <dbReference type="SAM" id="Coils"/>
    </source>
</evidence>
<dbReference type="GO" id="GO:0090575">
    <property type="term" value="C:RNA polymerase II transcription regulator complex"/>
    <property type="evidence" value="ECO:0007669"/>
    <property type="project" value="TreeGrafter"/>
</dbReference>
<dbReference type="PANTHER" id="PTHR12081">
    <property type="entry name" value="TRANSCRIPTION FACTOR E2F"/>
    <property type="match status" value="1"/>
</dbReference>
<comment type="subcellular location">
    <subcellularLocation>
        <location evidence="5">Nucleus</location>
    </subcellularLocation>
</comment>
<evidence type="ECO:0000256" key="2">
    <source>
        <dbReference type="ARBA" id="ARBA00023015"/>
    </source>
</evidence>